<gene>
    <name evidence="2" type="ORF">EYC98_20755</name>
</gene>
<dbReference type="InterPro" id="IPR016181">
    <property type="entry name" value="Acyl_CoA_acyltransferase"/>
</dbReference>
<dbReference type="InterPro" id="IPR000182">
    <property type="entry name" value="GNAT_dom"/>
</dbReference>
<dbReference type="Proteomes" id="UP001143362">
    <property type="component" value="Unassembled WGS sequence"/>
</dbReference>
<dbReference type="PROSITE" id="PS51186">
    <property type="entry name" value="GNAT"/>
    <property type="match status" value="1"/>
</dbReference>
<accession>A0ABT3TMM9</accession>
<proteinExistence type="predicted"/>
<dbReference type="EMBL" id="SHNN01000006">
    <property type="protein sequence ID" value="MCX2983299.1"/>
    <property type="molecule type" value="Genomic_DNA"/>
</dbReference>
<organism evidence="2 3">
    <name type="scientific">Candidatus Litorirhabdus singularis</name>
    <dbReference type="NCBI Taxonomy" id="2518993"/>
    <lineage>
        <taxon>Bacteria</taxon>
        <taxon>Pseudomonadati</taxon>
        <taxon>Pseudomonadota</taxon>
        <taxon>Gammaproteobacteria</taxon>
        <taxon>Cellvibrionales</taxon>
        <taxon>Halieaceae</taxon>
        <taxon>Candidatus Litorirhabdus</taxon>
    </lineage>
</organism>
<dbReference type="CDD" id="cd04301">
    <property type="entry name" value="NAT_SF"/>
    <property type="match status" value="1"/>
</dbReference>
<feature type="domain" description="N-acetyltransferase" evidence="1">
    <location>
        <begin position="1"/>
        <end position="161"/>
    </location>
</feature>
<name>A0ABT3TMM9_9GAMM</name>
<evidence type="ECO:0000313" key="3">
    <source>
        <dbReference type="Proteomes" id="UP001143362"/>
    </source>
</evidence>
<evidence type="ECO:0000313" key="2">
    <source>
        <dbReference type="EMBL" id="MCX2983299.1"/>
    </source>
</evidence>
<dbReference type="Pfam" id="PF13527">
    <property type="entry name" value="Acetyltransf_9"/>
    <property type="match status" value="1"/>
</dbReference>
<comment type="caution">
    <text evidence="2">The sequence shown here is derived from an EMBL/GenBank/DDBJ whole genome shotgun (WGS) entry which is preliminary data.</text>
</comment>
<sequence length="283" mass="31389">MRLEPVATDERSIRSYVKLLKSSFTSTDHFTADYLHWLYLQNPVGKVVGFNAYDDETLAGHYACVPTLIDLAGAQVRALLSLSTAVRPDYQGQGLFTRLAEETYKLAQAEGYACVFGVANANSTPEFVDKLGFQLVSPLEAKLGFGALHIDWTLCEKKMLLRRAWNSELIAWRAANPENAINIASAGKASISLLAKTGYPLIRAFSELPPHPSFKANSTSSFPFVRLFIGLFPADVCRYSGYIDIPSRLRTSPLNLIYKNFNTIVDELDPEAIALGFQDFNAY</sequence>
<evidence type="ECO:0000259" key="1">
    <source>
        <dbReference type="PROSITE" id="PS51186"/>
    </source>
</evidence>
<protein>
    <submittedName>
        <fullName evidence="2">GNAT family N-acetyltransferase</fullName>
    </submittedName>
</protein>
<reference evidence="2" key="1">
    <citation type="submission" date="2019-02" db="EMBL/GenBank/DDBJ databases">
        <authorList>
            <person name="Li S.-H."/>
        </authorList>
    </citation>
    <scope>NUCLEOTIDE SEQUENCE</scope>
    <source>
        <strain evidence="2">IMCC14734</strain>
    </source>
</reference>
<dbReference type="Gene3D" id="3.40.630.30">
    <property type="match status" value="1"/>
</dbReference>
<dbReference type="RefSeq" id="WP_279247333.1">
    <property type="nucleotide sequence ID" value="NZ_SHNN01000006.1"/>
</dbReference>
<dbReference type="SUPFAM" id="SSF55729">
    <property type="entry name" value="Acyl-CoA N-acyltransferases (Nat)"/>
    <property type="match status" value="1"/>
</dbReference>
<keyword evidence="3" id="KW-1185">Reference proteome</keyword>